<keyword evidence="2" id="KW-0472">Membrane</keyword>
<dbReference type="PANTHER" id="PTHR43798">
    <property type="entry name" value="MONOACYLGLYCEROL LIPASE"/>
    <property type="match status" value="1"/>
</dbReference>
<feature type="transmembrane region" description="Helical" evidence="2">
    <location>
        <begin position="28"/>
        <end position="51"/>
    </location>
</feature>
<accession>A0A161XHV2</accession>
<dbReference type="AlphaFoldDB" id="A0A161XHV2"/>
<keyword evidence="5" id="KW-1185">Reference proteome</keyword>
<dbReference type="EMBL" id="LMCB01000004">
    <property type="protein sequence ID" value="KZL21503.1"/>
    <property type="molecule type" value="Genomic_DNA"/>
</dbReference>
<evidence type="ECO:0000313" key="4">
    <source>
        <dbReference type="EMBL" id="KZL21503.1"/>
    </source>
</evidence>
<keyword evidence="1 4" id="KW-0378">Hydrolase</keyword>
<dbReference type="STRING" id="989403.SAMN05421798_10670"/>
<evidence type="ECO:0000313" key="5">
    <source>
        <dbReference type="Proteomes" id="UP000076577"/>
    </source>
</evidence>
<gene>
    <name evidence="4" type="ORF">PsAD2_00798</name>
</gene>
<protein>
    <submittedName>
        <fullName evidence="4">Alpha/beta hydrolase family protein</fullName>
    </submittedName>
</protein>
<keyword evidence="2" id="KW-0812">Transmembrane</keyword>
<dbReference type="GO" id="GO:0016020">
    <property type="term" value="C:membrane"/>
    <property type="evidence" value="ECO:0007669"/>
    <property type="project" value="TreeGrafter"/>
</dbReference>
<dbReference type="SUPFAM" id="SSF53474">
    <property type="entry name" value="alpha/beta-Hydrolases"/>
    <property type="match status" value="1"/>
</dbReference>
<dbReference type="GO" id="GO:0016787">
    <property type="term" value="F:hydrolase activity"/>
    <property type="evidence" value="ECO:0007669"/>
    <property type="project" value="UniProtKB-KW"/>
</dbReference>
<comment type="caution">
    <text evidence="4">The sequence shown here is derived from an EMBL/GenBank/DDBJ whole genome shotgun (WGS) entry which is preliminary data.</text>
</comment>
<keyword evidence="2" id="KW-1133">Transmembrane helix</keyword>
<dbReference type="Gene3D" id="3.40.50.1820">
    <property type="entry name" value="alpha/beta hydrolase"/>
    <property type="match status" value="1"/>
</dbReference>
<name>A0A161XHV2_9HYPH</name>
<dbReference type="InterPro" id="IPR000073">
    <property type="entry name" value="AB_hydrolase_1"/>
</dbReference>
<sequence>MGIPDELPSRMGVTACALQNPAYRPTGIYFFIMDACVFGTGLLNVIVGTYVDNITMFLYSQIMQDSKPSQVIYFCHGIPGSAHDIAFIQDSLPSGVEVIAPNLLDVEGDPKEACVQQFDEMTAGRDQAAIHVIGFSIGTMAAAHIAGARADKVAKLTFVSAAAPLGLGDFLPKTAGAPVFKVAQFKPRLLKFLIAFQGLFFRIGPALLLNRLFAKCGVKEKELIEKPEVSGVLRAGLANSLVKHPDTYGAYLKAYVSDWSAVLTGIRCPTELWHGSADTWSPIEMVYAIKEALPTDGQLHIVEGAEHYSTLQALRL</sequence>
<organism evidence="4 5">
    <name type="scientific">Pseudovibrio axinellae</name>
    <dbReference type="NCBI Taxonomy" id="989403"/>
    <lineage>
        <taxon>Bacteria</taxon>
        <taxon>Pseudomonadati</taxon>
        <taxon>Pseudomonadota</taxon>
        <taxon>Alphaproteobacteria</taxon>
        <taxon>Hyphomicrobiales</taxon>
        <taxon>Stappiaceae</taxon>
        <taxon>Pseudovibrio</taxon>
    </lineage>
</organism>
<feature type="domain" description="AB hydrolase-1" evidence="3">
    <location>
        <begin position="71"/>
        <end position="310"/>
    </location>
</feature>
<dbReference type="Pfam" id="PF00561">
    <property type="entry name" value="Abhydrolase_1"/>
    <property type="match status" value="1"/>
</dbReference>
<dbReference type="InterPro" id="IPR050266">
    <property type="entry name" value="AB_hydrolase_sf"/>
</dbReference>
<evidence type="ECO:0000259" key="3">
    <source>
        <dbReference type="Pfam" id="PF00561"/>
    </source>
</evidence>
<dbReference type="PANTHER" id="PTHR43798:SF31">
    <property type="entry name" value="AB HYDROLASE SUPERFAMILY PROTEIN YCLE"/>
    <property type="match status" value="1"/>
</dbReference>
<dbReference type="PATRIC" id="fig|989403.3.peg.844"/>
<dbReference type="Proteomes" id="UP000076577">
    <property type="component" value="Unassembled WGS sequence"/>
</dbReference>
<proteinExistence type="predicted"/>
<reference evidence="4 5" key="1">
    <citation type="journal article" date="2016" name="Front. Microbiol.">
        <title>Comparative Genomic Analysis Reveals a Diverse Repertoire of Genes Involved in Prokaryote-Eukaryote Interactions within the Pseudovibrio Genus.</title>
        <authorList>
            <person name="Romano S."/>
            <person name="Fernandez-Guerra A."/>
            <person name="Reen F.J."/>
            <person name="Glockner F.O."/>
            <person name="Crowley S.P."/>
            <person name="O'Sullivan O."/>
            <person name="Cotter P.D."/>
            <person name="Adams C."/>
            <person name="Dobson A.D."/>
            <person name="O'Gara F."/>
        </authorList>
    </citation>
    <scope>NUCLEOTIDE SEQUENCE [LARGE SCALE GENOMIC DNA]</scope>
    <source>
        <strain evidence="4 5">Ad2</strain>
    </source>
</reference>
<feature type="transmembrane region" description="Helical" evidence="2">
    <location>
        <begin position="189"/>
        <end position="209"/>
    </location>
</feature>
<dbReference type="InterPro" id="IPR029058">
    <property type="entry name" value="AB_hydrolase_fold"/>
</dbReference>
<evidence type="ECO:0000256" key="1">
    <source>
        <dbReference type="ARBA" id="ARBA00022801"/>
    </source>
</evidence>
<evidence type="ECO:0000256" key="2">
    <source>
        <dbReference type="SAM" id="Phobius"/>
    </source>
</evidence>